<name>A0A1T4QS05_9BACT</name>
<feature type="domain" description="Translocation and assembly module TamB C-terminal" evidence="5">
    <location>
        <begin position="1070"/>
        <end position="1540"/>
    </location>
</feature>
<evidence type="ECO:0000313" key="6">
    <source>
        <dbReference type="EMBL" id="SKA06510.1"/>
    </source>
</evidence>
<dbReference type="OrthoDB" id="680700at2"/>
<protein>
    <recommendedName>
        <fullName evidence="5">Translocation and assembly module TamB C-terminal domain-containing protein</fullName>
    </recommendedName>
</protein>
<dbReference type="Proteomes" id="UP000190888">
    <property type="component" value="Unassembled WGS sequence"/>
</dbReference>
<dbReference type="GO" id="GO:0009306">
    <property type="term" value="P:protein secretion"/>
    <property type="evidence" value="ECO:0007669"/>
    <property type="project" value="InterPro"/>
</dbReference>
<evidence type="ECO:0000256" key="2">
    <source>
        <dbReference type="ARBA" id="ARBA00022692"/>
    </source>
</evidence>
<dbReference type="GO" id="GO:0005886">
    <property type="term" value="C:plasma membrane"/>
    <property type="evidence" value="ECO:0007669"/>
    <property type="project" value="InterPro"/>
</dbReference>
<reference evidence="6 7" key="1">
    <citation type="submission" date="2017-02" db="EMBL/GenBank/DDBJ databases">
        <authorList>
            <person name="Peterson S.W."/>
        </authorList>
    </citation>
    <scope>NUCLEOTIDE SEQUENCE [LARGE SCALE GENOMIC DNA]</scope>
    <source>
        <strain evidence="6 7">DSM 22335</strain>
    </source>
</reference>
<dbReference type="Pfam" id="PF04357">
    <property type="entry name" value="TamB"/>
    <property type="match status" value="1"/>
</dbReference>
<keyword evidence="3" id="KW-1133">Transmembrane helix</keyword>
<dbReference type="PANTHER" id="PTHR36985:SF1">
    <property type="entry name" value="TRANSLOCATION AND ASSEMBLY MODULE SUBUNIT TAMB"/>
    <property type="match status" value="1"/>
</dbReference>
<keyword evidence="4" id="KW-0472">Membrane</keyword>
<dbReference type="RefSeq" id="WP_078832164.1">
    <property type="nucleotide sequence ID" value="NZ_FUWH01000009.1"/>
</dbReference>
<evidence type="ECO:0000259" key="5">
    <source>
        <dbReference type="Pfam" id="PF04357"/>
    </source>
</evidence>
<evidence type="ECO:0000256" key="3">
    <source>
        <dbReference type="ARBA" id="ARBA00022989"/>
    </source>
</evidence>
<gene>
    <name evidence="6" type="ORF">SAMN04488132_10964</name>
</gene>
<evidence type="ECO:0000256" key="1">
    <source>
        <dbReference type="ARBA" id="ARBA00004167"/>
    </source>
</evidence>
<keyword evidence="2" id="KW-0812">Transmembrane</keyword>
<evidence type="ECO:0000313" key="7">
    <source>
        <dbReference type="Proteomes" id="UP000190888"/>
    </source>
</evidence>
<dbReference type="EMBL" id="FUWH01000009">
    <property type="protein sequence ID" value="SKA06510.1"/>
    <property type="molecule type" value="Genomic_DNA"/>
</dbReference>
<evidence type="ECO:0000256" key="4">
    <source>
        <dbReference type="ARBA" id="ARBA00023136"/>
    </source>
</evidence>
<dbReference type="PANTHER" id="PTHR36985">
    <property type="entry name" value="TRANSLOCATION AND ASSEMBLY MODULE SUBUNIT TAMB"/>
    <property type="match status" value="1"/>
</dbReference>
<accession>A0A1T4QS05</accession>
<dbReference type="STRING" id="413434.SAMN04488132_10964"/>
<keyword evidence="7" id="KW-1185">Reference proteome</keyword>
<sequence length="1565" mass="174252">MQNWLVGIATRKLSKGLGTEVSIRKVSLSVFNRLNMEGTLVRDKQKDTILYAGQLKVRITDWFFLRDKAVLKYIGLEDAVIKLQRSDSVWNYQFIADYFASPSPSPKKKSSGGGIELNLKKLDLKNVRFISNDRWRGERMEARAGSMLLDAETIDLKRSIFLLNDLALDKPYLSIQGLTPLRPDSLKRKTAALPDTGMYFNEGDMIMKLASLKITNGSLFLDSDEDVPVKHFDGAHIQLTKLTGTLSNIAFIKDTLRAKINLSVKDRCGLEVKKLKTDFRLTPQIMELAALDLQTNRSRLGNYYAMKFKDFNEDFGEYITNVVMEANFKESRVHTDDIAYFAPELKDWNRELILSGKFNGTVDNFNISNFSARSGSTTHIYGSLAMKGLPDINTTKISFNNGTIQTNSKDLAIFVPMLKDLTQPNFAALGNLLYRGNFNGTINNFTAAGVLSSQLGGLRTNISMQLPRRGEPAYTGFIETTRFNIGKFLNNTQLGLVDFKGKVTGSSFTLEKLKTSLNGDISSLDFNGYTYKNITTDGTFQRKYFSGEVKINDPNLNFTSSVQIDLSKDQPSFNMLGDLVELNMQELKFAKDPIHLSGLIDVNFTGSNIDNFLGTAKFLSANVKRDDTQISFDSLSLTSNYADSVKYLRLASNDFNAAIYGSFSILELPASFQAFLNHYFPTYVKPPQNTPVNQQFNISVTTNYIEPYLKVLSKKLSGFNDASIEGSVDTRRNELKIRMLVPYGRFDTYTVNGIELKGAGNMDTLSLNGEISSIQLGDSMRFPNTKLNIISKDDHSIVSIKTSADNTLNDADLYADVYTLEDGVRIQFRPSSFVLNDKKWNIEKEGEIIVRTHFVSARNIKFVQGFQEISVVTEEEDGGNTSNLVAKLKNVILGDITSLFIKDPHFEGVAGGTVVLSDFFGQFRADAKLNVEQFRMNNDSIGLVTVISGYDSKTGIIPWDIRSNNPAYRFAAKGSYNLKDSINQPLQTDIDLANTRIDILHMFLGDLFTELKGQATGKLSISGNPSAPVLAGRVKLRQAGMKVNYTQVYYTIDSADIRFEEDGINFGEFTIKDRYKNTGTVKGKLFEKGFKNMAFDFDLSTPKLLLIDTKLKDNQQFYGKAIGKATLSLKGPETAAKMTIVAESNDSSHIFIPNGVSRESGTADFIVFKQYGTEMVEVSKKSDFNLSVDLDITATNQTDIDVILDDLAGDVIKATGSGRLRIKAGTTDPLSIRGRYNIERGNYDFNLQGLVRKPFALLPDAGNYIEWTGDPMNADVHIDAQYTAERVSLSDLIGDNTFSGAVKAYRGDVYVVVQLRDKLLKPDITFKLDFPQGSPAKTDSEFDKYVSRIERDQNEMLKQVAFLIAVGSFYPVGERAGTTGTNPYSLTTIGVNTLSQILTKEVNKVFSNVLYKLTGDKSLRFDLGTTVYSSASVIDPNAGISANSNRLDRSRVNFKLGKSFFNNNVIVTFGGDFDFNLGNTSAVQNGNFQWLPDLNIEIILSKDRKLRAIIFSKNSLDITSGAAYGRRNRQGASISYRRDFESLFGRKENDIIFKSPADTAKPASK</sequence>
<organism evidence="6 7">
    <name type="scientific">Sediminibacterium ginsengisoli</name>
    <dbReference type="NCBI Taxonomy" id="413434"/>
    <lineage>
        <taxon>Bacteria</taxon>
        <taxon>Pseudomonadati</taxon>
        <taxon>Bacteroidota</taxon>
        <taxon>Chitinophagia</taxon>
        <taxon>Chitinophagales</taxon>
        <taxon>Chitinophagaceae</taxon>
        <taxon>Sediminibacterium</taxon>
    </lineage>
</organism>
<comment type="subcellular location">
    <subcellularLocation>
        <location evidence="1">Membrane</location>
        <topology evidence="1">Single-pass membrane protein</topology>
    </subcellularLocation>
</comment>
<proteinExistence type="predicted"/>
<dbReference type="InterPro" id="IPR007452">
    <property type="entry name" value="TamB_C"/>
</dbReference>